<dbReference type="Pfam" id="PF08584">
    <property type="entry name" value="Ribonuc_P_40"/>
    <property type="match status" value="1"/>
</dbReference>
<dbReference type="EMBL" id="JARQZJ010000077">
    <property type="protein sequence ID" value="KAK9882486.1"/>
    <property type="molecule type" value="Genomic_DNA"/>
</dbReference>
<dbReference type="InterPro" id="IPR013893">
    <property type="entry name" value="RNase_P_Rpp40"/>
</dbReference>
<dbReference type="GO" id="GO:0000447">
    <property type="term" value="P:endonucleolytic cleavage in ITS1 to separate SSU-rRNA from 5.8S rRNA and LSU-rRNA from tricistronic rRNA transcript (SSU-rRNA, 5.8S rRNA, LSU-rRNA)"/>
    <property type="evidence" value="ECO:0007669"/>
    <property type="project" value="TreeGrafter"/>
</dbReference>
<evidence type="ECO:0000313" key="1">
    <source>
        <dbReference type="EMBL" id="KAK9882486.1"/>
    </source>
</evidence>
<dbReference type="PANTHER" id="PTHR15396:SF1">
    <property type="entry name" value="RIBONUCLEASE P PROTEIN SUBUNIT P40"/>
    <property type="match status" value="1"/>
</dbReference>
<proteinExistence type="predicted"/>
<dbReference type="GO" id="GO:0004526">
    <property type="term" value="F:ribonuclease P activity"/>
    <property type="evidence" value="ECO:0007669"/>
    <property type="project" value="TreeGrafter"/>
</dbReference>
<keyword evidence="2" id="KW-1185">Reference proteome</keyword>
<dbReference type="Proteomes" id="UP001431783">
    <property type="component" value="Unassembled WGS sequence"/>
</dbReference>
<dbReference type="GO" id="GO:0001682">
    <property type="term" value="P:tRNA 5'-leader removal"/>
    <property type="evidence" value="ECO:0007669"/>
    <property type="project" value="InterPro"/>
</dbReference>
<gene>
    <name evidence="1" type="ORF">WA026_021828</name>
</gene>
<organism evidence="1 2">
    <name type="scientific">Henosepilachna vigintioctopunctata</name>
    <dbReference type="NCBI Taxonomy" id="420089"/>
    <lineage>
        <taxon>Eukaryota</taxon>
        <taxon>Metazoa</taxon>
        <taxon>Ecdysozoa</taxon>
        <taxon>Arthropoda</taxon>
        <taxon>Hexapoda</taxon>
        <taxon>Insecta</taxon>
        <taxon>Pterygota</taxon>
        <taxon>Neoptera</taxon>
        <taxon>Endopterygota</taxon>
        <taxon>Coleoptera</taxon>
        <taxon>Polyphaga</taxon>
        <taxon>Cucujiformia</taxon>
        <taxon>Coccinelloidea</taxon>
        <taxon>Coccinellidae</taxon>
        <taxon>Epilachninae</taxon>
        <taxon>Epilachnini</taxon>
        <taxon>Henosepilachna</taxon>
    </lineage>
</organism>
<comment type="caution">
    <text evidence="1">The sequence shown here is derived from an EMBL/GenBank/DDBJ whole genome shotgun (WGS) entry which is preliminary data.</text>
</comment>
<accession>A0AAW1UP04</accession>
<protein>
    <submittedName>
        <fullName evidence="1">Uncharacterized protein</fullName>
    </submittedName>
</protein>
<evidence type="ECO:0000313" key="2">
    <source>
        <dbReference type="Proteomes" id="UP001431783"/>
    </source>
</evidence>
<dbReference type="GO" id="GO:0000172">
    <property type="term" value="C:ribonuclease MRP complex"/>
    <property type="evidence" value="ECO:0007669"/>
    <property type="project" value="TreeGrafter"/>
</dbReference>
<sequence length="352" mass="40364">MLSPEVLHFKEPASVFKSHKIDKNTCFQKISQFNFVHLITVVLPDTTTIIDTFGEELTSSDYYKILSFNIGDLVTKPFLKNFIDRGNLNLLSINTRIDCDNCIAISSTGKLLLHLDKLTFQTLGLEGKVSHFNNLVKEKYIVTVDLKSDDFKSGKCNYERTKSCLQKLKNFDVILSWEPPEKEICPSSIAKYFSDLGYPVELCKIRHHRKTAHSLMVPVIPNLDEFDDEASANFIEWLGMLCIGGSLNERLDFISTYSIPEPSTYTGEVKILQWRGFFSSKDVARLIKQLEIYFGSNRLWKAVYFQGFSDSPVVWGLNEHHYYTSGDNGSVVIMKGQEYYLCLQKCSNKRYK</sequence>
<dbReference type="AlphaFoldDB" id="A0AAW1UP04"/>
<dbReference type="GO" id="GO:0030681">
    <property type="term" value="C:multimeric ribonuclease P complex"/>
    <property type="evidence" value="ECO:0007669"/>
    <property type="project" value="TreeGrafter"/>
</dbReference>
<name>A0AAW1UP04_9CUCU</name>
<dbReference type="GO" id="GO:0000171">
    <property type="term" value="F:ribonuclease MRP activity"/>
    <property type="evidence" value="ECO:0007669"/>
    <property type="project" value="TreeGrafter"/>
</dbReference>
<reference evidence="1 2" key="1">
    <citation type="submission" date="2023-03" db="EMBL/GenBank/DDBJ databases">
        <title>Genome insight into feeding habits of ladybird beetles.</title>
        <authorList>
            <person name="Li H.-S."/>
            <person name="Huang Y.-H."/>
            <person name="Pang H."/>
        </authorList>
    </citation>
    <scope>NUCLEOTIDE SEQUENCE [LARGE SCALE GENOMIC DNA]</scope>
    <source>
        <strain evidence="1">SYSU_2023b</strain>
        <tissue evidence="1">Whole body</tissue>
    </source>
</reference>
<dbReference type="PANTHER" id="PTHR15396">
    <property type="entry name" value="RIBONUCLEASE P PROTEIN SUBUNIT P40"/>
    <property type="match status" value="1"/>
</dbReference>